<dbReference type="GO" id="GO:0016887">
    <property type="term" value="F:ATP hydrolysis activity"/>
    <property type="evidence" value="ECO:0007669"/>
    <property type="project" value="InterPro"/>
</dbReference>
<dbReference type="Gene3D" id="3.40.50.300">
    <property type="entry name" value="P-loop containing nucleotide triphosphate hydrolases"/>
    <property type="match status" value="1"/>
</dbReference>
<dbReference type="KEGG" id="lvi:G7068_11635"/>
<gene>
    <name evidence="7" type="ORF">G7068_11635</name>
</gene>
<dbReference type="SUPFAM" id="SSF52540">
    <property type="entry name" value="P-loop containing nucleoside triphosphate hydrolases"/>
    <property type="match status" value="1"/>
</dbReference>
<dbReference type="PANTHER" id="PTHR23077">
    <property type="entry name" value="AAA-FAMILY ATPASE"/>
    <property type="match status" value="1"/>
</dbReference>
<reference evidence="7 8" key="1">
    <citation type="submission" date="2020-03" db="EMBL/GenBank/DDBJ databases">
        <title>Leucobacter sp. nov., isolated from beetles.</title>
        <authorList>
            <person name="Hyun D.-W."/>
            <person name="Bae J.-W."/>
        </authorList>
    </citation>
    <scope>NUCLEOTIDE SEQUENCE [LARGE SCALE GENOMIC DNA]</scope>
    <source>
        <strain evidence="7 8">HDW9C</strain>
    </source>
</reference>
<dbReference type="PANTHER" id="PTHR23077:SF171">
    <property type="entry name" value="NUCLEAR VALOSIN-CONTAINING PROTEIN-LIKE"/>
    <property type="match status" value="1"/>
</dbReference>
<evidence type="ECO:0000256" key="3">
    <source>
        <dbReference type="ARBA" id="ARBA00023054"/>
    </source>
</evidence>
<evidence type="ECO:0000313" key="7">
    <source>
        <dbReference type="EMBL" id="QIK63764.1"/>
    </source>
</evidence>
<evidence type="ECO:0000313" key="8">
    <source>
        <dbReference type="Proteomes" id="UP000502677"/>
    </source>
</evidence>
<dbReference type="GO" id="GO:0005524">
    <property type="term" value="F:ATP binding"/>
    <property type="evidence" value="ECO:0007669"/>
    <property type="project" value="UniProtKB-KW"/>
</dbReference>
<keyword evidence="8" id="KW-1185">Reference proteome</keyword>
<dbReference type="InterPro" id="IPR027417">
    <property type="entry name" value="P-loop_NTPase"/>
</dbReference>
<dbReference type="Pfam" id="PF00004">
    <property type="entry name" value="AAA"/>
    <property type="match status" value="1"/>
</dbReference>
<dbReference type="InterPro" id="IPR041569">
    <property type="entry name" value="AAA_lid_3"/>
</dbReference>
<dbReference type="Proteomes" id="UP000502677">
    <property type="component" value="Chromosome"/>
</dbReference>
<proteinExistence type="inferred from homology"/>
<dbReference type="PROSITE" id="PS00674">
    <property type="entry name" value="AAA"/>
    <property type="match status" value="1"/>
</dbReference>
<dbReference type="FunFam" id="3.40.50.300:FF:001025">
    <property type="entry name" value="ATPase family, AAA domain-containing 2B"/>
    <property type="match status" value="1"/>
</dbReference>
<evidence type="ECO:0000256" key="1">
    <source>
        <dbReference type="ARBA" id="ARBA00022741"/>
    </source>
</evidence>
<dbReference type="InterPro" id="IPR003960">
    <property type="entry name" value="ATPase_AAA_CS"/>
</dbReference>
<dbReference type="SUPFAM" id="SSF48452">
    <property type="entry name" value="TPR-like"/>
    <property type="match status" value="1"/>
</dbReference>
<name>A0A6G7XGN3_9MICO</name>
<evidence type="ECO:0000256" key="5">
    <source>
        <dbReference type="SAM" id="MobiDB-lite"/>
    </source>
</evidence>
<accession>A0A6G7XGN3</accession>
<evidence type="ECO:0000256" key="4">
    <source>
        <dbReference type="RuleBase" id="RU003651"/>
    </source>
</evidence>
<dbReference type="InterPro" id="IPR011990">
    <property type="entry name" value="TPR-like_helical_dom_sf"/>
</dbReference>
<sequence length="458" mass="49715">MKLEESDVSELIDSLTEALRANPEATPLRLHLASLLLEDGQQQLAIAELGTVLSKDPGNASAQQLLQRALGAPASEPAPTESAKTEIAEEQPFGTVDWAKLEKEVGVDIAPPFVTDGSEFDEVENDRGSDVASLDLGNKRDHSNEELITIRGGEEAKFFEEPSSERITLADVGGLSEVKERLRLAFLEPMRNPEIAKAFGKTLRGGLLLYGPPGTGKTYLARAVAGELDARFLNVTIADILDGVMGESEKNVRRVFDRARELAPCVLFIDELDSLGGKRSGYSNLGWMRNVVNQILQEMDGVSAGNDGVFVLAATNHPWDVDNALLRPGRFDRVVLVTAPDAEARATILKHALKDRPISGIDLNQVVAATPGFSGADLTHLVASAAERAMSDSIAQGELRHIGMNDFRAALTEVQASTGPWLQSARNVVEFSNGDGRYDDLQRYLEAEQKNKPKKLRK</sequence>
<dbReference type="Pfam" id="PF14559">
    <property type="entry name" value="TPR_19"/>
    <property type="match status" value="1"/>
</dbReference>
<organism evidence="7 8">
    <name type="scientific">Leucobacter viscericola</name>
    <dbReference type="NCBI Taxonomy" id="2714935"/>
    <lineage>
        <taxon>Bacteria</taxon>
        <taxon>Bacillati</taxon>
        <taxon>Actinomycetota</taxon>
        <taxon>Actinomycetes</taxon>
        <taxon>Micrococcales</taxon>
        <taxon>Microbacteriaceae</taxon>
        <taxon>Leucobacter</taxon>
    </lineage>
</organism>
<evidence type="ECO:0000259" key="6">
    <source>
        <dbReference type="SMART" id="SM00382"/>
    </source>
</evidence>
<dbReference type="EMBL" id="CP049863">
    <property type="protein sequence ID" value="QIK63764.1"/>
    <property type="molecule type" value="Genomic_DNA"/>
</dbReference>
<dbReference type="Gene3D" id="1.10.8.60">
    <property type="match status" value="1"/>
</dbReference>
<keyword evidence="2 4" id="KW-0067">ATP-binding</keyword>
<feature type="region of interest" description="Disordered" evidence="5">
    <location>
        <begin position="116"/>
        <end position="137"/>
    </location>
</feature>
<comment type="similarity">
    <text evidence="4">Belongs to the AAA ATPase family.</text>
</comment>
<dbReference type="Pfam" id="PF17862">
    <property type="entry name" value="AAA_lid_3"/>
    <property type="match status" value="1"/>
</dbReference>
<dbReference type="SMART" id="SM00382">
    <property type="entry name" value="AAA"/>
    <property type="match status" value="1"/>
</dbReference>
<dbReference type="Gene3D" id="1.25.40.10">
    <property type="entry name" value="Tetratricopeptide repeat domain"/>
    <property type="match status" value="1"/>
</dbReference>
<dbReference type="InterPro" id="IPR050168">
    <property type="entry name" value="AAA_ATPase_domain"/>
</dbReference>
<keyword evidence="1 4" id="KW-0547">Nucleotide-binding</keyword>
<feature type="domain" description="AAA+ ATPase" evidence="6">
    <location>
        <begin position="203"/>
        <end position="341"/>
    </location>
</feature>
<protein>
    <submittedName>
        <fullName evidence="7">AAA family ATPase</fullName>
    </submittedName>
</protein>
<dbReference type="InterPro" id="IPR003959">
    <property type="entry name" value="ATPase_AAA_core"/>
</dbReference>
<keyword evidence="3" id="KW-0175">Coiled coil</keyword>
<dbReference type="InterPro" id="IPR003593">
    <property type="entry name" value="AAA+_ATPase"/>
</dbReference>
<dbReference type="AlphaFoldDB" id="A0A6G7XGN3"/>
<evidence type="ECO:0000256" key="2">
    <source>
        <dbReference type="ARBA" id="ARBA00022840"/>
    </source>
</evidence>